<evidence type="ECO:0000313" key="9">
    <source>
        <dbReference type="Proteomes" id="UP001597369"/>
    </source>
</evidence>
<sequence>MKRYKLLALLSCLLATSCDDDFLDKQPLDVVSNETFWQTEQDAISAVNNCYRYLGDSWYRVFLSAATDDSYSWSNWPADVQYAGNGSATASTSYFSHFWSQHYNTIAAANNVLDNIDKVTDMSGELRARLKAETTFIRAYAYQQLVGMYGDVPLITHIQSTDEFNIERTPKAEVVAFIVNDLTTAAESLPLSYDAADQGRITKGAALALKARTLLYQEEWAEAATAAKAVMDLGQYTIDDDYLSLFDGTNKNSHEIILAAQYLKSTYPTAAATWVGTPSLGGWGQVVPLQSLVNAYEAIDGKPIDQSPLYDPNNPFENRDPRLKLTVVVPGVEVNGVTIDITNPNSVDALGKSNASFSGYYYKKYIPADIEGNWDSNSYNDEVLIRYAEVLLTYAEAKIEANEIDQSVYDAINLVRGRQGINMPAVTPATAPSQEALRQIVRRERHVEFALEEHRLFDIRRWGIAEDVMSGNAYGILNNFNSSRSDYGQHILVERRQFDSSRDYLWAIPQNEVDINPNLEQNPGW</sequence>
<comment type="caution">
    <text evidence="8">The sequence shown here is derived from an EMBL/GenBank/DDBJ whole genome shotgun (WGS) entry which is preliminary data.</text>
</comment>
<feature type="domain" description="SusD-like N-terminal" evidence="7">
    <location>
        <begin position="21"/>
        <end position="214"/>
    </location>
</feature>
<dbReference type="Pfam" id="PF07980">
    <property type="entry name" value="SusD_RagB"/>
    <property type="match status" value="1"/>
</dbReference>
<evidence type="ECO:0000256" key="2">
    <source>
        <dbReference type="ARBA" id="ARBA00006275"/>
    </source>
</evidence>
<dbReference type="Pfam" id="PF14322">
    <property type="entry name" value="SusD-like_3"/>
    <property type="match status" value="1"/>
</dbReference>
<dbReference type="RefSeq" id="WP_229962558.1">
    <property type="nucleotide sequence ID" value="NZ_JAJJWI010000026.1"/>
</dbReference>
<dbReference type="Gene3D" id="1.25.40.390">
    <property type="match status" value="1"/>
</dbReference>
<dbReference type="Proteomes" id="UP001597369">
    <property type="component" value="Unassembled WGS sequence"/>
</dbReference>
<dbReference type="InterPro" id="IPR033985">
    <property type="entry name" value="SusD-like_N"/>
</dbReference>
<keyword evidence="5" id="KW-0998">Cell outer membrane</keyword>
<evidence type="ECO:0000256" key="4">
    <source>
        <dbReference type="ARBA" id="ARBA00023136"/>
    </source>
</evidence>
<evidence type="ECO:0000259" key="6">
    <source>
        <dbReference type="Pfam" id="PF07980"/>
    </source>
</evidence>
<name>A0ABW4WSP5_9BACT</name>
<evidence type="ECO:0000256" key="5">
    <source>
        <dbReference type="ARBA" id="ARBA00023237"/>
    </source>
</evidence>
<dbReference type="SUPFAM" id="SSF48452">
    <property type="entry name" value="TPR-like"/>
    <property type="match status" value="1"/>
</dbReference>
<protein>
    <submittedName>
        <fullName evidence="8">RagB/SusD family nutrient uptake outer membrane protein</fullName>
    </submittedName>
</protein>
<dbReference type="InterPro" id="IPR011990">
    <property type="entry name" value="TPR-like_helical_dom_sf"/>
</dbReference>
<organism evidence="8 9">
    <name type="scientific">Pontibacter silvestris</name>
    <dbReference type="NCBI Taxonomy" id="2305183"/>
    <lineage>
        <taxon>Bacteria</taxon>
        <taxon>Pseudomonadati</taxon>
        <taxon>Bacteroidota</taxon>
        <taxon>Cytophagia</taxon>
        <taxon>Cytophagales</taxon>
        <taxon>Hymenobacteraceae</taxon>
        <taxon>Pontibacter</taxon>
    </lineage>
</organism>
<evidence type="ECO:0000313" key="8">
    <source>
        <dbReference type="EMBL" id="MFD2065792.1"/>
    </source>
</evidence>
<keyword evidence="9" id="KW-1185">Reference proteome</keyword>
<reference evidence="9" key="1">
    <citation type="journal article" date="2019" name="Int. J. Syst. Evol. Microbiol.">
        <title>The Global Catalogue of Microorganisms (GCM) 10K type strain sequencing project: providing services to taxonomists for standard genome sequencing and annotation.</title>
        <authorList>
            <consortium name="The Broad Institute Genomics Platform"/>
            <consortium name="The Broad Institute Genome Sequencing Center for Infectious Disease"/>
            <person name="Wu L."/>
            <person name="Ma J."/>
        </authorList>
    </citation>
    <scope>NUCLEOTIDE SEQUENCE [LARGE SCALE GENOMIC DNA]</scope>
    <source>
        <strain evidence="9">JCM 16545</strain>
    </source>
</reference>
<keyword evidence="3" id="KW-0732">Signal</keyword>
<feature type="domain" description="RagB/SusD" evidence="6">
    <location>
        <begin position="267"/>
        <end position="525"/>
    </location>
</feature>
<dbReference type="EMBL" id="JBHUHV010000009">
    <property type="protein sequence ID" value="MFD2065792.1"/>
    <property type="molecule type" value="Genomic_DNA"/>
</dbReference>
<keyword evidence="4" id="KW-0472">Membrane</keyword>
<dbReference type="PROSITE" id="PS51257">
    <property type="entry name" value="PROKAR_LIPOPROTEIN"/>
    <property type="match status" value="1"/>
</dbReference>
<evidence type="ECO:0000256" key="1">
    <source>
        <dbReference type="ARBA" id="ARBA00004442"/>
    </source>
</evidence>
<dbReference type="CDD" id="cd08977">
    <property type="entry name" value="SusD"/>
    <property type="match status" value="1"/>
</dbReference>
<accession>A0ABW4WSP5</accession>
<evidence type="ECO:0000259" key="7">
    <source>
        <dbReference type="Pfam" id="PF14322"/>
    </source>
</evidence>
<comment type="subcellular location">
    <subcellularLocation>
        <location evidence="1">Cell outer membrane</location>
    </subcellularLocation>
</comment>
<evidence type="ECO:0000256" key="3">
    <source>
        <dbReference type="ARBA" id="ARBA00022729"/>
    </source>
</evidence>
<proteinExistence type="inferred from homology"/>
<comment type="similarity">
    <text evidence="2">Belongs to the SusD family.</text>
</comment>
<gene>
    <name evidence="8" type="ORF">ACFSKU_02780</name>
</gene>
<dbReference type="InterPro" id="IPR012944">
    <property type="entry name" value="SusD_RagB_dom"/>
</dbReference>